<proteinExistence type="predicted"/>
<evidence type="ECO:0000256" key="1">
    <source>
        <dbReference type="SAM" id="Coils"/>
    </source>
</evidence>
<comment type="caution">
    <text evidence="2">The sequence shown here is derived from an EMBL/GenBank/DDBJ whole genome shotgun (WGS) entry which is preliminary data.</text>
</comment>
<keyword evidence="1" id="KW-0175">Coiled coil</keyword>
<sequence length="176" mass="19956">MTAPDTLSNVNAPAGLRSGGVLRPKREGVALGWQHSIKRWGVCRGRPRADPYLKWGYMSATTFKAQGVSLAKKVDVLTNPDLWEQNANLSNRLFEVARELDALKREVAEAEEGEIELIRMVFAMADQRELAALVATARQDVIDDLKRELAQMTAYRNHYKAQAEEWRRKYEVLRAS</sequence>
<organism evidence="2 3">
    <name type="scientific">Streptomyces albospinus</name>
    <dbReference type="NCBI Taxonomy" id="285515"/>
    <lineage>
        <taxon>Bacteria</taxon>
        <taxon>Bacillati</taxon>
        <taxon>Actinomycetota</taxon>
        <taxon>Actinomycetes</taxon>
        <taxon>Kitasatosporales</taxon>
        <taxon>Streptomycetaceae</taxon>
        <taxon>Streptomyces</taxon>
    </lineage>
</organism>
<accession>A0ABQ2VAH5</accession>
<name>A0ABQ2VAH5_9ACTN</name>
<gene>
    <name evidence="2" type="ORF">GCM10010211_48720</name>
</gene>
<reference evidence="3" key="1">
    <citation type="journal article" date="2019" name="Int. J. Syst. Evol. Microbiol.">
        <title>The Global Catalogue of Microorganisms (GCM) 10K type strain sequencing project: providing services to taxonomists for standard genome sequencing and annotation.</title>
        <authorList>
            <consortium name="The Broad Institute Genomics Platform"/>
            <consortium name="The Broad Institute Genome Sequencing Center for Infectious Disease"/>
            <person name="Wu L."/>
            <person name="Ma J."/>
        </authorList>
    </citation>
    <scope>NUCLEOTIDE SEQUENCE [LARGE SCALE GENOMIC DNA]</scope>
    <source>
        <strain evidence="3">JCM 3399</strain>
    </source>
</reference>
<evidence type="ECO:0000313" key="3">
    <source>
        <dbReference type="Proteomes" id="UP000654471"/>
    </source>
</evidence>
<dbReference type="EMBL" id="BMRP01000018">
    <property type="protein sequence ID" value="GGU77065.1"/>
    <property type="molecule type" value="Genomic_DNA"/>
</dbReference>
<dbReference type="Proteomes" id="UP000654471">
    <property type="component" value="Unassembled WGS sequence"/>
</dbReference>
<evidence type="ECO:0000313" key="2">
    <source>
        <dbReference type="EMBL" id="GGU77065.1"/>
    </source>
</evidence>
<protein>
    <submittedName>
        <fullName evidence="2">Uncharacterized protein</fullName>
    </submittedName>
</protein>
<feature type="coiled-coil region" evidence="1">
    <location>
        <begin position="86"/>
        <end position="176"/>
    </location>
</feature>
<keyword evidence="3" id="KW-1185">Reference proteome</keyword>